<gene>
    <name evidence="7" type="ORF">caldi_20240</name>
</gene>
<protein>
    <submittedName>
        <fullName evidence="7">Branched-chain amino acid ABC transporter permease</fullName>
    </submittedName>
</protein>
<keyword evidence="8" id="KW-1185">Reference proteome</keyword>
<sequence length="324" mass="33731">MLASPGARRLALGGLALAAALLPLALTNYWLDVLTFYGLYVLLGLALNVVVGYTGLFNLGQAAFYGIGAYVTAILNTRLGVPVLLTLPVAAVAAGAVAYAVGRPILHLRGDYLALVTIGLGEITLIAINNDVFGLTGGPNGIFGIDRPSVLGFVFGTSLRYYYLVWAVVAVVIGLLHRLENSRVGRAWMLIREDEVAAAAAGVDVAAYKTLAFSLSAALAGAVGTLYAGKMTVIAPESFSTWESVLMFSIVILGGAGSIPGVFVGALGMVVLPELFRDFSNWRMLVFGAAMVAMMVFRPAGLWPARPSAAPGRPAKGGARRAAA</sequence>
<feature type="transmembrane region" description="Helical" evidence="6">
    <location>
        <begin position="79"/>
        <end position="101"/>
    </location>
</feature>
<evidence type="ECO:0000256" key="2">
    <source>
        <dbReference type="ARBA" id="ARBA00022475"/>
    </source>
</evidence>
<keyword evidence="2" id="KW-1003">Cell membrane</keyword>
<organism evidence="7 8">
    <name type="scientific">Caldinitratiruptor microaerophilus</name>
    <dbReference type="NCBI Taxonomy" id="671077"/>
    <lineage>
        <taxon>Bacteria</taxon>
        <taxon>Bacillati</taxon>
        <taxon>Bacillota</taxon>
        <taxon>Clostridia</taxon>
        <taxon>Eubacteriales</taxon>
        <taxon>Symbiobacteriaceae</taxon>
        <taxon>Caldinitratiruptor</taxon>
    </lineage>
</organism>
<feature type="transmembrane region" description="Helical" evidence="6">
    <location>
        <begin position="161"/>
        <end position="179"/>
    </location>
</feature>
<dbReference type="Pfam" id="PF02653">
    <property type="entry name" value="BPD_transp_2"/>
    <property type="match status" value="1"/>
</dbReference>
<dbReference type="AlphaFoldDB" id="A0AA35GA49"/>
<evidence type="ECO:0000256" key="4">
    <source>
        <dbReference type="ARBA" id="ARBA00022989"/>
    </source>
</evidence>
<dbReference type="InterPro" id="IPR043428">
    <property type="entry name" value="LivM-like"/>
</dbReference>
<keyword evidence="5 6" id="KW-0472">Membrane</keyword>
<evidence type="ECO:0000313" key="7">
    <source>
        <dbReference type="EMBL" id="BDG60934.1"/>
    </source>
</evidence>
<comment type="subcellular location">
    <subcellularLocation>
        <location evidence="1">Cell membrane</location>
        <topology evidence="1">Multi-pass membrane protein</topology>
    </subcellularLocation>
</comment>
<feature type="transmembrane region" description="Helical" evidence="6">
    <location>
        <begin position="248"/>
        <end position="272"/>
    </location>
</feature>
<evidence type="ECO:0000256" key="3">
    <source>
        <dbReference type="ARBA" id="ARBA00022692"/>
    </source>
</evidence>
<dbReference type="RefSeq" id="WP_264841618.1">
    <property type="nucleotide sequence ID" value="NZ_AP025628.1"/>
</dbReference>
<feature type="transmembrane region" description="Helical" evidence="6">
    <location>
        <begin position="284"/>
        <end position="303"/>
    </location>
</feature>
<reference evidence="7" key="1">
    <citation type="submission" date="2022-03" db="EMBL/GenBank/DDBJ databases">
        <title>Complete genome sequence of Caldinitratiruptor microaerophilus.</title>
        <authorList>
            <person name="Mukaiyama R."/>
            <person name="Nishiyama T."/>
            <person name="Ueda K."/>
        </authorList>
    </citation>
    <scope>NUCLEOTIDE SEQUENCE</scope>
    <source>
        <strain evidence="7">JCM 16183</strain>
    </source>
</reference>
<dbReference type="GO" id="GO:0015658">
    <property type="term" value="F:branched-chain amino acid transmembrane transporter activity"/>
    <property type="evidence" value="ECO:0007669"/>
    <property type="project" value="InterPro"/>
</dbReference>
<dbReference type="Proteomes" id="UP001163687">
    <property type="component" value="Chromosome"/>
</dbReference>
<feature type="transmembrane region" description="Helical" evidence="6">
    <location>
        <begin position="211"/>
        <end position="228"/>
    </location>
</feature>
<evidence type="ECO:0000256" key="1">
    <source>
        <dbReference type="ARBA" id="ARBA00004651"/>
    </source>
</evidence>
<feature type="transmembrane region" description="Helical" evidence="6">
    <location>
        <begin position="37"/>
        <end position="59"/>
    </location>
</feature>
<evidence type="ECO:0000256" key="6">
    <source>
        <dbReference type="SAM" id="Phobius"/>
    </source>
</evidence>
<accession>A0AA35GA49</accession>
<dbReference type="CDD" id="cd06581">
    <property type="entry name" value="TM_PBP1_LivM_like"/>
    <property type="match status" value="1"/>
</dbReference>
<evidence type="ECO:0000256" key="5">
    <source>
        <dbReference type="ARBA" id="ARBA00023136"/>
    </source>
</evidence>
<dbReference type="PANTHER" id="PTHR30482">
    <property type="entry name" value="HIGH-AFFINITY BRANCHED-CHAIN AMINO ACID TRANSPORT SYSTEM PERMEASE"/>
    <property type="match status" value="1"/>
</dbReference>
<keyword evidence="4 6" id="KW-1133">Transmembrane helix</keyword>
<evidence type="ECO:0000313" key="8">
    <source>
        <dbReference type="Proteomes" id="UP001163687"/>
    </source>
</evidence>
<dbReference type="PANTHER" id="PTHR30482:SF10">
    <property type="entry name" value="HIGH-AFFINITY BRANCHED-CHAIN AMINO ACID TRANSPORT PROTEIN BRAE"/>
    <property type="match status" value="1"/>
</dbReference>
<name>A0AA35GA49_9FIRM</name>
<dbReference type="InterPro" id="IPR001851">
    <property type="entry name" value="ABC_transp_permease"/>
</dbReference>
<dbReference type="EMBL" id="AP025628">
    <property type="protein sequence ID" value="BDG60934.1"/>
    <property type="molecule type" value="Genomic_DNA"/>
</dbReference>
<proteinExistence type="predicted"/>
<dbReference type="GO" id="GO:0005886">
    <property type="term" value="C:plasma membrane"/>
    <property type="evidence" value="ECO:0007669"/>
    <property type="project" value="UniProtKB-SubCell"/>
</dbReference>
<dbReference type="KEGG" id="cmic:caldi_20240"/>
<keyword evidence="3 6" id="KW-0812">Transmembrane</keyword>